<organism evidence="1 2">
    <name type="scientific">Durusdinium trenchii</name>
    <dbReference type="NCBI Taxonomy" id="1381693"/>
    <lineage>
        <taxon>Eukaryota</taxon>
        <taxon>Sar</taxon>
        <taxon>Alveolata</taxon>
        <taxon>Dinophyceae</taxon>
        <taxon>Suessiales</taxon>
        <taxon>Symbiodiniaceae</taxon>
        <taxon>Durusdinium</taxon>
    </lineage>
</organism>
<keyword evidence="2" id="KW-1185">Reference proteome</keyword>
<name>A0ABP0NKK2_9DINO</name>
<evidence type="ECO:0000313" key="2">
    <source>
        <dbReference type="Proteomes" id="UP001642484"/>
    </source>
</evidence>
<accession>A0ABP0NKK2</accession>
<proteinExistence type="predicted"/>
<sequence length="101" mass="11537">RGLATKTETEARGVVIGPMDGSAVLLPRVTETEFKAKVTRAPPFWSSFKHETPKIRRDALRVDWMRCRLGHVVPEAEVEDIKKALEPHYGWLKLICSIEWP</sequence>
<reference evidence="1 2" key="1">
    <citation type="submission" date="2024-02" db="EMBL/GenBank/DDBJ databases">
        <authorList>
            <person name="Chen Y."/>
            <person name="Shah S."/>
            <person name="Dougan E. K."/>
            <person name="Thang M."/>
            <person name="Chan C."/>
        </authorList>
    </citation>
    <scope>NUCLEOTIDE SEQUENCE [LARGE SCALE GENOMIC DNA]</scope>
</reference>
<dbReference type="Proteomes" id="UP001642484">
    <property type="component" value="Unassembled WGS sequence"/>
</dbReference>
<protein>
    <submittedName>
        <fullName evidence="1">Uncharacterized protein</fullName>
    </submittedName>
</protein>
<feature type="non-terminal residue" evidence="1">
    <location>
        <position position="1"/>
    </location>
</feature>
<dbReference type="EMBL" id="CAXAMN010021793">
    <property type="protein sequence ID" value="CAK9063407.1"/>
    <property type="molecule type" value="Genomic_DNA"/>
</dbReference>
<comment type="caution">
    <text evidence="1">The sequence shown here is derived from an EMBL/GenBank/DDBJ whole genome shotgun (WGS) entry which is preliminary data.</text>
</comment>
<evidence type="ECO:0000313" key="1">
    <source>
        <dbReference type="EMBL" id="CAK9063407.1"/>
    </source>
</evidence>
<gene>
    <name evidence="1" type="ORF">CCMP2556_LOCUS31167</name>
</gene>